<gene>
    <name evidence="2" type="ORF">EGM88_09480</name>
</gene>
<protein>
    <submittedName>
        <fullName evidence="2">Toxin-antitoxin system YwqK family antitoxin</fullName>
    </submittedName>
</protein>
<feature type="signal peptide" evidence="1">
    <location>
        <begin position="1"/>
        <end position="21"/>
    </location>
</feature>
<dbReference type="RefSeq" id="WP_123897879.1">
    <property type="nucleotide sequence ID" value="NZ_RPFJ01000011.1"/>
</dbReference>
<comment type="caution">
    <text evidence="2">The sequence shown here is derived from an EMBL/GenBank/DDBJ whole genome shotgun (WGS) entry which is preliminary data.</text>
</comment>
<evidence type="ECO:0000256" key="1">
    <source>
        <dbReference type="SAM" id="SignalP"/>
    </source>
</evidence>
<dbReference type="InterPro" id="IPR011652">
    <property type="entry name" value="MORN_2"/>
</dbReference>
<dbReference type="EMBL" id="RPFJ01000011">
    <property type="protein sequence ID" value="RPD96587.1"/>
    <property type="molecule type" value="Genomic_DNA"/>
</dbReference>
<reference evidence="2 3" key="1">
    <citation type="submission" date="2018-11" db="EMBL/GenBank/DDBJ databases">
        <title>Aureibaculum marinum gen. nov., sp. nov., a member of the family Flavobacteriaceae isolated from the Bohai Sea.</title>
        <authorList>
            <person name="Ji X."/>
        </authorList>
    </citation>
    <scope>NUCLEOTIDE SEQUENCE [LARGE SCALE GENOMIC DNA]</scope>
    <source>
        <strain evidence="2 3">BH-SD17</strain>
    </source>
</reference>
<keyword evidence="1" id="KW-0732">Signal</keyword>
<evidence type="ECO:0000313" key="3">
    <source>
        <dbReference type="Proteomes" id="UP000270856"/>
    </source>
</evidence>
<organism evidence="2 3">
    <name type="scientific">Aureibaculum marinum</name>
    <dbReference type="NCBI Taxonomy" id="2487930"/>
    <lineage>
        <taxon>Bacteria</taxon>
        <taxon>Pseudomonadati</taxon>
        <taxon>Bacteroidota</taxon>
        <taxon>Flavobacteriia</taxon>
        <taxon>Flavobacteriales</taxon>
        <taxon>Flavobacteriaceae</taxon>
        <taxon>Aureibaculum</taxon>
    </lineage>
</organism>
<name>A0A3N4NPZ5_9FLAO</name>
<keyword evidence="3" id="KW-1185">Reference proteome</keyword>
<sequence length="190" mass="22208">MKNLTLLYCLVTTIVTGSLFAQKDTLWYDANWGETERTQASYFRPAPEKKDNGYWWEDYYIGGVKQMEALSLKENEEVFHGKVTWFHPNGKVMQTVHYIENIPHGLRKNYFEKGSLKSEYTYVNGKINGDYVAYYENAQLSESGKYSNGNRVGNWKEYYQNGKLKAEGTYTNDTKTGTWQVYYYDGMTEN</sequence>
<dbReference type="Pfam" id="PF07661">
    <property type="entry name" value="MORN_2"/>
    <property type="match status" value="3"/>
</dbReference>
<dbReference type="Gene3D" id="2.20.110.10">
    <property type="entry name" value="Histone H3 K4-specific methyltransferase SET7/9 N-terminal domain"/>
    <property type="match status" value="2"/>
</dbReference>
<dbReference type="AlphaFoldDB" id="A0A3N4NPZ5"/>
<accession>A0A3N4NPZ5</accession>
<proteinExistence type="predicted"/>
<dbReference type="Proteomes" id="UP000270856">
    <property type="component" value="Unassembled WGS sequence"/>
</dbReference>
<dbReference type="SUPFAM" id="SSF82185">
    <property type="entry name" value="Histone H3 K4-specific methyltransferase SET7/9 N-terminal domain"/>
    <property type="match status" value="1"/>
</dbReference>
<feature type="chain" id="PRO_5018338261" evidence="1">
    <location>
        <begin position="22"/>
        <end position="190"/>
    </location>
</feature>
<dbReference type="OrthoDB" id="7342920at2"/>
<evidence type="ECO:0000313" key="2">
    <source>
        <dbReference type="EMBL" id="RPD96587.1"/>
    </source>
</evidence>